<dbReference type="InterPro" id="IPR050590">
    <property type="entry name" value="Exosome_comp_Rrp42_subfam"/>
</dbReference>
<dbReference type="GO" id="GO:0034473">
    <property type="term" value="P:U1 snRNA 3'-end processing"/>
    <property type="evidence" value="ECO:0007669"/>
    <property type="project" value="TreeGrafter"/>
</dbReference>
<dbReference type="SUPFAM" id="SSF54211">
    <property type="entry name" value="Ribosomal protein S5 domain 2-like"/>
    <property type="match status" value="1"/>
</dbReference>
<evidence type="ECO:0000256" key="3">
    <source>
        <dbReference type="ARBA" id="ARBA00006678"/>
    </source>
</evidence>
<evidence type="ECO:0000256" key="2">
    <source>
        <dbReference type="ARBA" id="ARBA00004604"/>
    </source>
</evidence>
<keyword evidence="13" id="KW-1185">Reference proteome</keyword>
<organism evidence="12 13">
    <name type="scientific">Artemia franciscana</name>
    <name type="common">Brine shrimp</name>
    <name type="synonym">Artemia sanfranciscana</name>
    <dbReference type="NCBI Taxonomy" id="6661"/>
    <lineage>
        <taxon>Eukaryota</taxon>
        <taxon>Metazoa</taxon>
        <taxon>Ecdysozoa</taxon>
        <taxon>Arthropoda</taxon>
        <taxon>Crustacea</taxon>
        <taxon>Branchiopoda</taxon>
        <taxon>Anostraca</taxon>
        <taxon>Artemiidae</taxon>
        <taxon>Artemia</taxon>
    </lineage>
</organism>
<dbReference type="Proteomes" id="UP001187531">
    <property type="component" value="Unassembled WGS sequence"/>
</dbReference>
<dbReference type="GO" id="GO:0071038">
    <property type="term" value="P:TRAMP-dependent tRNA surveillance pathway"/>
    <property type="evidence" value="ECO:0007669"/>
    <property type="project" value="TreeGrafter"/>
</dbReference>
<dbReference type="GO" id="GO:0071035">
    <property type="term" value="P:nuclear polyadenylation-dependent rRNA catabolic process"/>
    <property type="evidence" value="ECO:0007669"/>
    <property type="project" value="TreeGrafter"/>
</dbReference>
<name>A0AA88LBS0_ARTSF</name>
<dbReference type="GO" id="GO:0000467">
    <property type="term" value="P:exonucleolytic trimming to generate mature 3'-end of 5.8S rRNA from tricistronic rRNA transcript (SSU-rRNA, 5.8S rRNA, LSU-rRNA)"/>
    <property type="evidence" value="ECO:0007669"/>
    <property type="project" value="TreeGrafter"/>
</dbReference>
<dbReference type="GO" id="GO:0005730">
    <property type="term" value="C:nucleolus"/>
    <property type="evidence" value="ECO:0007669"/>
    <property type="project" value="UniProtKB-SubCell"/>
</dbReference>
<proteinExistence type="inferred from homology"/>
<dbReference type="GO" id="GO:0000176">
    <property type="term" value="C:nuclear exosome (RNase complex)"/>
    <property type="evidence" value="ECO:0007669"/>
    <property type="project" value="TreeGrafter"/>
</dbReference>
<dbReference type="GO" id="GO:0034475">
    <property type="term" value="P:U4 snRNA 3'-end processing"/>
    <property type="evidence" value="ECO:0007669"/>
    <property type="project" value="TreeGrafter"/>
</dbReference>
<evidence type="ECO:0000259" key="11">
    <source>
        <dbReference type="Pfam" id="PF03725"/>
    </source>
</evidence>
<dbReference type="AlphaFoldDB" id="A0AA88LBS0"/>
<sequence length="291" mass="31278">MAVDNTIIANPLKLLKYTEVLEYSLKGGLRPDGRTPGEAREAAISSGFIGTANGSGCMKLDRTSAVCGIKVELSKVPLSYTKGNFSCKVQFPAVCSVNSRKGQIQQTDICNSIELLISELIEPGIINLPGTEKPLIKLEDLRILDTNWVWNLDANVLCTSYDGNATDVCIGAFVAALKSLELPAVVVNKDDGKPLIDENGPRTGLALNSHPFSTTFALYDQILLMDPTGLEEEALFGNSLTIISDGKEPIKVSKSGGSISATKLREAINIANIRQATLFQLMMDNGESIDK</sequence>
<keyword evidence="8" id="KW-0539">Nucleus</keyword>
<evidence type="ECO:0000313" key="13">
    <source>
        <dbReference type="Proteomes" id="UP001187531"/>
    </source>
</evidence>
<dbReference type="GO" id="GO:0035925">
    <property type="term" value="F:mRNA 3'-UTR AU-rich region binding"/>
    <property type="evidence" value="ECO:0007669"/>
    <property type="project" value="TreeGrafter"/>
</dbReference>
<evidence type="ECO:0000256" key="5">
    <source>
        <dbReference type="ARBA" id="ARBA00022552"/>
    </source>
</evidence>
<dbReference type="GO" id="GO:0071028">
    <property type="term" value="P:nuclear mRNA surveillance"/>
    <property type="evidence" value="ECO:0007669"/>
    <property type="project" value="TreeGrafter"/>
</dbReference>
<feature type="domain" description="Exoribonuclease phosphorolytic" evidence="11">
    <location>
        <begin position="211"/>
        <end position="271"/>
    </location>
</feature>
<dbReference type="PANTHER" id="PTHR11097:SF9">
    <property type="entry name" value="EXOSOME COMPLEX COMPONENT RRP43"/>
    <property type="match status" value="1"/>
</dbReference>
<comment type="subcellular location">
    <subcellularLocation>
        <location evidence="1">Cytoplasm</location>
    </subcellularLocation>
    <subcellularLocation>
        <location evidence="2">Nucleus</location>
        <location evidence="2">Nucleolus</location>
    </subcellularLocation>
</comment>
<dbReference type="InterPro" id="IPR036345">
    <property type="entry name" value="ExoRNase_PH_dom2_sf"/>
</dbReference>
<protein>
    <recommendedName>
        <fullName evidence="9">Ribosomal RNA-processing protein 43</fullName>
    </recommendedName>
</protein>
<dbReference type="Pfam" id="PF03725">
    <property type="entry name" value="RNase_PH_C"/>
    <property type="match status" value="1"/>
</dbReference>
<dbReference type="InterPro" id="IPR027408">
    <property type="entry name" value="PNPase/RNase_PH_dom_sf"/>
</dbReference>
<accession>A0AA88LBS0</accession>
<dbReference type="EMBL" id="JAVRJZ010000012">
    <property type="protein sequence ID" value="KAK2715575.1"/>
    <property type="molecule type" value="Genomic_DNA"/>
</dbReference>
<dbReference type="GO" id="GO:0000177">
    <property type="term" value="C:cytoplasmic exosome (RNase complex)"/>
    <property type="evidence" value="ECO:0007669"/>
    <property type="project" value="TreeGrafter"/>
</dbReference>
<dbReference type="InterPro" id="IPR015847">
    <property type="entry name" value="ExoRNase_PH_dom2"/>
</dbReference>
<dbReference type="GO" id="GO:0016075">
    <property type="term" value="P:rRNA catabolic process"/>
    <property type="evidence" value="ECO:0007669"/>
    <property type="project" value="TreeGrafter"/>
</dbReference>
<dbReference type="InterPro" id="IPR001247">
    <property type="entry name" value="ExoRNase_PH_dom1"/>
</dbReference>
<keyword evidence="6" id="KW-0271">Exosome</keyword>
<comment type="caution">
    <text evidence="12">The sequence shown here is derived from an EMBL/GenBank/DDBJ whole genome shotgun (WGS) entry which is preliminary data.</text>
</comment>
<dbReference type="SUPFAM" id="SSF55666">
    <property type="entry name" value="Ribonuclease PH domain 2-like"/>
    <property type="match status" value="1"/>
</dbReference>
<keyword evidence="5" id="KW-0698">rRNA processing</keyword>
<evidence type="ECO:0000259" key="10">
    <source>
        <dbReference type="Pfam" id="PF01138"/>
    </source>
</evidence>
<dbReference type="Pfam" id="PF01138">
    <property type="entry name" value="RNase_PH"/>
    <property type="match status" value="1"/>
</dbReference>
<evidence type="ECO:0000256" key="7">
    <source>
        <dbReference type="ARBA" id="ARBA00022884"/>
    </source>
</evidence>
<evidence type="ECO:0000256" key="8">
    <source>
        <dbReference type="ARBA" id="ARBA00023242"/>
    </source>
</evidence>
<feature type="domain" description="Exoribonuclease phosphorolytic" evidence="10">
    <location>
        <begin position="38"/>
        <end position="183"/>
    </location>
</feature>
<comment type="similarity">
    <text evidence="3">Belongs to the RNase PH family.</text>
</comment>
<keyword evidence="7" id="KW-0694">RNA-binding</keyword>
<evidence type="ECO:0000256" key="9">
    <source>
        <dbReference type="ARBA" id="ARBA00030617"/>
    </source>
</evidence>
<gene>
    <name evidence="12" type="ORF">QYM36_010229</name>
</gene>
<dbReference type="Gene3D" id="3.30.230.70">
    <property type="entry name" value="GHMP Kinase, N-terminal domain"/>
    <property type="match status" value="1"/>
</dbReference>
<evidence type="ECO:0000256" key="4">
    <source>
        <dbReference type="ARBA" id="ARBA00022490"/>
    </source>
</evidence>
<evidence type="ECO:0000256" key="1">
    <source>
        <dbReference type="ARBA" id="ARBA00004496"/>
    </source>
</evidence>
<evidence type="ECO:0000256" key="6">
    <source>
        <dbReference type="ARBA" id="ARBA00022835"/>
    </source>
</evidence>
<evidence type="ECO:0000313" key="12">
    <source>
        <dbReference type="EMBL" id="KAK2715575.1"/>
    </source>
</evidence>
<keyword evidence="4" id="KW-0963">Cytoplasm</keyword>
<dbReference type="GO" id="GO:0034476">
    <property type="term" value="P:U5 snRNA 3'-end processing"/>
    <property type="evidence" value="ECO:0007669"/>
    <property type="project" value="TreeGrafter"/>
</dbReference>
<dbReference type="PANTHER" id="PTHR11097">
    <property type="entry name" value="EXOSOME COMPLEX EXONUCLEASE RIBOSOMAL RNA PROCESSING PROTEIN"/>
    <property type="match status" value="1"/>
</dbReference>
<reference evidence="12" key="1">
    <citation type="submission" date="2023-07" db="EMBL/GenBank/DDBJ databases">
        <title>Chromosome-level genome assembly of Artemia franciscana.</title>
        <authorList>
            <person name="Jo E."/>
        </authorList>
    </citation>
    <scope>NUCLEOTIDE SEQUENCE</scope>
    <source>
        <tissue evidence="12">Whole body</tissue>
    </source>
</reference>
<dbReference type="InterPro" id="IPR020568">
    <property type="entry name" value="Ribosomal_Su5_D2-typ_SF"/>
</dbReference>